<dbReference type="AlphaFoldDB" id="A0A1M4T0U6"/>
<gene>
    <name evidence="1" type="ORF">SAMN02745781_00203</name>
</gene>
<dbReference type="GO" id="GO:0072344">
    <property type="term" value="P:rescue of stalled ribosome"/>
    <property type="evidence" value="ECO:0007669"/>
    <property type="project" value="InterPro"/>
</dbReference>
<dbReference type="Proteomes" id="UP000184159">
    <property type="component" value="Unassembled WGS sequence"/>
</dbReference>
<evidence type="ECO:0000313" key="2">
    <source>
        <dbReference type="Proteomes" id="UP000184159"/>
    </source>
</evidence>
<sequence length="71" mass="8185">MKREKRNHTVNQPDDVEIQRGTITDNALKALVTSPVFKMRVEKPKKGKGSFQRKAKHQVREPYSKVAVCCF</sequence>
<keyword evidence="2" id="KW-1185">Reference proteome</keyword>
<name>A0A1M4T0U6_VIBGA</name>
<dbReference type="RefSeq" id="WP_072954454.1">
    <property type="nucleotide sequence ID" value="NZ_FQUH01000001.1"/>
</dbReference>
<dbReference type="InterPro" id="IPR005589">
    <property type="entry name" value="ArfA"/>
</dbReference>
<organism evidence="1 2">
    <name type="scientific">Vibrio gazogenes DSM 21264 = NBRC 103151</name>
    <dbReference type="NCBI Taxonomy" id="1123492"/>
    <lineage>
        <taxon>Bacteria</taxon>
        <taxon>Pseudomonadati</taxon>
        <taxon>Pseudomonadota</taxon>
        <taxon>Gammaproteobacteria</taxon>
        <taxon>Vibrionales</taxon>
        <taxon>Vibrionaceae</taxon>
        <taxon>Vibrio</taxon>
    </lineage>
</organism>
<protein>
    <submittedName>
        <fullName evidence="1">Alternative ribosome-rescue factor</fullName>
    </submittedName>
</protein>
<evidence type="ECO:0000313" key="1">
    <source>
        <dbReference type="EMBL" id="SHE38056.1"/>
    </source>
</evidence>
<reference evidence="2" key="1">
    <citation type="submission" date="2016-11" db="EMBL/GenBank/DDBJ databases">
        <authorList>
            <person name="Varghese N."/>
            <person name="Submissions S."/>
        </authorList>
    </citation>
    <scope>NUCLEOTIDE SEQUENCE [LARGE SCALE GENOMIC DNA]</scope>
    <source>
        <strain evidence="2">DSM 21264</strain>
    </source>
</reference>
<proteinExistence type="predicted"/>
<dbReference type="Pfam" id="PF03889">
    <property type="entry name" value="ArfA"/>
    <property type="match status" value="1"/>
</dbReference>
<dbReference type="EMBL" id="FQUH01000001">
    <property type="protein sequence ID" value="SHE38056.1"/>
    <property type="molecule type" value="Genomic_DNA"/>
</dbReference>
<accession>A0A1M4T0U6</accession>